<dbReference type="Gene3D" id="2.60.120.330">
    <property type="entry name" value="B-lactam Antibiotic, Isopenicillin N Synthase, Chain"/>
    <property type="match status" value="1"/>
</dbReference>
<dbReference type="EMBL" id="PKPP01000693">
    <property type="protein sequence ID" value="PWA89729.1"/>
    <property type="molecule type" value="Genomic_DNA"/>
</dbReference>
<reference evidence="2 3" key="1">
    <citation type="journal article" date="2018" name="Mol. Plant">
        <title>The genome of Artemisia annua provides insight into the evolution of Asteraceae family and artemisinin biosynthesis.</title>
        <authorList>
            <person name="Shen Q."/>
            <person name="Zhang L."/>
            <person name="Liao Z."/>
            <person name="Wang S."/>
            <person name="Yan T."/>
            <person name="Shi P."/>
            <person name="Liu M."/>
            <person name="Fu X."/>
            <person name="Pan Q."/>
            <person name="Wang Y."/>
            <person name="Lv Z."/>
            <person name="Lu X."/>
            <person name="Zhang F."/>
            <person name="Jiang W."/>
            <person name="Ma Y."/>
            <person name="Chen M."/>
            <person name="Hao X."/>
            <person name="Li L."/>
            <person name="Tang Y."/>
            <person name="Lv G."/>
            <person name="Zhou Y."/>
            <person name="Sun X."/>
            <person name="Brodelius P.E."/>
            <person name="Rose J.K.C."/>
            <person name="Tang K."/>
        </authorList>
    </citation>
    <scope>NUCLEOTIDE SEQUENCE [LARGE SCALE GENOMIC DNA]</scope>
    <source>
        <strain evidence="3">cv. Huhao1</strain>
        <tissue evidence="2">Leaf</tissue>
    </source>
</reference>
<dbReference type="OrthoDB" id="288590at2759"/>
<dbReference type="InterPro" id="IPR027443">
    <property type="entry name" value="IPNS-like_sf"/>
</dbReference>
<dbReference type="Proteomes" id="UP000245207">
    <property type="component" value="Unassembled WGS sequence"/>
</dbReference>
<comment type="caution">
    <text evidence="2">The sequence shown here is derived from an EMBL/GenBank/DDBJ whole genome shotgun (WGS) entry which is preliminary data.</text>
</comment>
<dbReference type="SUPFAM" id="SSF51197">
    <property type="entry name" value="Clavaminate synthase-like"/>
    <property type="match status" value="1"/>
</dbReference>
<sequence>MCQQGVNKGFLQGARGLVCETLGLEKMDEKVNDLQLHKDGEWVDVPSMRHSIIINLGDQIEVMMDSEFDDEGNMHSFVAISFGAM</sequence>
<name>A0A2U1PVD6_ARTAN</name>
<proteinExistence type="predicted"/>
<feature type="domain" description="Isopenicillin N synthase-like Fe(2+) 2OG dioxygenase" evidence="1">
    <location>
        <begin position="29"/>
        <end position="68"/>
    </location>
</feature>
<dbReference type="AlphaFoldDB" id="A0A2U1PVD6"/>
<accession>A0A2U1PVD6</accession>
<protein>
    <submittedName>
        <fullName evidence="2">DIOX domain-containing protein</fullName>
    </submittedName>
</protein>
<evidence type="ECO:0000313" key="2">
    <source>
        <dbReference type="EMBL" id="PWA89729.1"/>
    </source>
</evidence>
<dbReference type="STRING" id="35608.A0A2U1PVD6"/>
<evidence type="ECO:0000259" key="1">
    <source>
        <dbReference type="Pfam" id="PF03171"/>
    </source>
</evidence>
<dbReference type="InterPro" id="IPR044861">
    <property type="entry name" value="IPNS-like_FE2OG_OXY"/>
</dbReference>
<gene>
    <name evidence="2" type="ORF">CTI12_AA109150</name>
</gene>
<dbReference type="Pfam" id="PF03171">
    <property type="entry name" value="2OG-FeII_Oxy"/>
    <property type="match status" value="1"/>
</dbReference>
<organism evidence="2 3">
    <name type="scientific">Artemisia annua</name>
    <name type="common">Sweet wormwood</name>
    <dbReference type="NCBI Taxonomy" id="35608"/>
    <lineage>
        <taxon>Eukaryota</taxon>
        <taxon>Viridiplantae</taxon>
        <taxon>Streptophyta</taxon>
        <taxon>Embryophyta</taxon>
        <taxon>Tracheophyta</taxon>
        <taxon>Spermatophyta</taxon>
        <taxon>Magnoliopsida</taxon>
        <taxon>eudicotyledons</taxon>
        <taxon>Gunneridae</taxon>
        <taxon>Pentapetalae</taxon>
        <taxon>asterids</taxon>
        <taxon>campanulids</taxon>
        <taxon>Asterales</taxon>
        <taxon>Asteraceae</taxon>
        <taxon>Asteroideae</taxon>
        <taxon>Anthemideae</taxon>
        <taxon>Artemisiinae</taxon>
        <taxon>Artemisia</taxon>
    </lineage>
</organism>
<keyword evidence="3" id="KW-1185">Reference proteome</keyword>
<evidence type="ECO:0000313" key="3">
    <source>
        <dbReference type="Proteomes" id="UP000245207"/>
    </source>
</evidence>